<dbReference type="GO" id="GO:0005576">
    <property type="term" value="C:extracellular region"/>
    <property type="evidence" value="ECO:0007669"/>
    <property type="project" value="UniProtKB-SubCell"/>
</dbReference>
<dbReference type="SUPFAM" id="SSF50494">
    <property type="entry name" value="Trypsin-like serine proteases"/>
    <property type="match status" value="1"/>
</dbReference>
<keyword evidence="3 7" id="KW-0732">Signal</keyword>
<dbReference type="AlphaFoldDB" id="A0A9Q1IHN0"/>
<gene>
    <name evidence="9" type="ORF">SKAU_G00345490</name>
</gene>
<dbReference type="InterPro" id="IPR051487">
    <property type="entry name" value="Ser/Thr_Proteases_Immune/Dev"/>
</dbReference>
<dbReference type="SMART" id="SM00020">
    <property type="entry name" value="Tryp_SPc"/>
    <property type="match status" value="1"/>
</dbReference>
<accession>A0A9Q1IHN0</accession>
<dbReference type="EMBL" id="JAINUF010000016">
    <property type="protein sequence ID" value="KAJ8339916.1"/>
    <property type="molecule type" value="Genomic_DNA"/>
</dbReference>
<keyword evidence="10" id="KW-1185">Reference proteome</keyword>
<evidence type="ECO:0000256" key="5">
    <source>
        <dbReference type="ARBA" id="ARBA00023180"/>
    </source>
</evidence>
<dbReference type="InterPro" id="IPR009003">
    <property type="entry name" value="Peptidase_S1_PA"/>
</dbReference>
<dbReference type="Pfam" id="PF00089">
    <property type="entry name" value="Trypsin"/>
    <property type="match status" value="1"/>
</dbReference>
<name>A0A9Q1IHN0_SYNKA</name>
<evidence type="ECO:0000313" key="10">
    <source>
        <dbReference type="Proteomes" id="UP001152622"/>
    </source>
</evidence>
<comment type="subcellular location">
    <subcellularLocation>
        <location evidence="1">Secreted</location>
    </subcellularLocation>
</comment>
<dbReference type="InterPro" id="IPR001314">
    <property type="entry name" value="Peptidase_S1A"/>
</dbReference>
<comment type="caution">
    <text evidence="9">The sequence shown here is derived from an EMBL/GenBank/DDBJ whole genome shotgun (WGS) entry which is preliminary data.</text>
</comment>
<dbReference type="FunFam" id="2.40.10.10:FF:000054">
    <property type="entry name" value="Complement C1r subcomponent"/>
    <property type="match status" value="1"/>
</dbReference>
<evidence type="ECO:0000256" key="1">
    <source>
        <dbReference type="ARBA" id="ARBA00004613"/>
    </source>
</evidence>
<dbReference type="InterPro" id="IPR001254">
    <property type="entry name" value="Trypsin_dom"/>
</dbReference>
<dbReference type="PANTHER" id="PTHR24256">
    <property type="entry name" value="TRYPTASE-RELATED"/>
    <property type="match status" value="1"/>
</dbReference>
<feature type="signal peptide" evidence="7">
    <location>
        <begin position="1"/>
        <end position="19"/>
    </location>
</feature>
<evidence type="ECO:0000256" key="2">
    <source>
        <dbReference type="ARBA" id="ARBA00022525"/>
    </source>
</evidence>
<reference evidence="9" key="1">
    <citation type="journal article" date="2023" name="Science">
        <title>Genome structures resolve the early diversification of teleost fishes.</title>
        <authorList>
            <person name="Parey E."/>
            <person name="Louis A."/>
            <person name="Montfort J."/>
            <person name="Bouchez O."/>
            <person name="Roques C."/>
            <person name="Iampietro C."/>
            <person name="Lluch J."/>
            <person name="Castinel A."/>
            <person name="Donnadieu C."/>
            <person name="Desvignes T."/>
            <person name="Floi Bucao C."/>
            <person name="Jouanno E."/>
            <person name="Wen M."/>
            <person name="Mejri S."/>
            <person name="Dirks R."/>
            <person name="Jansen H."/>
            <person name="Henkel C."/>
            <person name="Chen W.J."/>
            <person name="Zahm M."/>
            <person name="Cabau C."/>
            <person name="Klopp C."/>
            <person name="Thompson A.W."/>
            <person name="Robinson-Rechavi M."/>
            <person name="Braasch I."/>
            <person name="Lecointre G."/>
            <person name="Bobe J."/>
            <person name="Postlethwait J.H."/>
            <person name="Berthelot C."/>
            <person name="Roest Crollius H."/>
            <person name="Guiguen Y."/>
        </authorList>
    </citation>
    <scope>NUCLEOTIDE SEQUENCE</scope>
    <source>
        <strain evidence="9">WJC10195</strain>
    </source>
</reference>
<evidence type="ECO:0000256" key="6">
    <source>
        <dbReference type="ARBA" id="ARBA00024195"/>
    </source>
</evidence>
<comment type="similarity">
    <text evidence="6">Belongs to the peptidase S1 family. CLIP subfamily.</text>
</comment>
<evidence type="ECO:0000256" key="7">
    <source>
        <dbReference type="SAM" id="SignalP"/>
    </source>
</evidence>
<evidence type="ECO:0000256" key="3">
    <source>
        <dbReference type="ARBA" id="ARBA00022729"/>
    </source>
</evidence>
<evidence type="ECO:0000256" key="4">
    <source>
        <dbReference type="ARBA" id="ARBA00023157"/>
    </source>
</evidence>
<protein>
    <recommendedName>
        <fullName evidence="8">Peptidase S1 domain-containing protein</fullName>
    </recommendedName>
</protein>
<dbReference type="PRINTS" id="PR00722">
    <property type="entry name" value="CHYMOTRYPSIN"/>
</dbReference>
<organism evidence="9 10">
    <name type="scientific">Synaphobranchus kaupii</name>
    <name type="common">Kaup's arrowtooth eel</name>
    <dbReference type="NCBI Taxonomy" id="118154"/>
    <lineage>
        <taxon>Eukaryota</taxon>
        <taxon>Metazoa</taxon>
        <taxon>Chordata</taxon>
        <taxon>Craniata</taxon>
        <taxon>Vertebrata</taxon>
        <taxon>Euteleostomi</taxon>
        <taxon>Actinopterygii</taxon>
        <taxon>Neopterygii</taxon>
        <taxon>Teleostei</taxon>
        <taxon>Anguilliformes</taxon>
        <taxon>Synaphobranchidae</taxon>
        <taxon>Synaphobranchus</taxon>
    </lineage>
</organism>
<dbReference type="GO" id="GO:0006508">
    <property type="term" value="P:proteolysis"/>
    <property type="evidence" value="ECO:0007669"/>
    <property type="project" value="InterPro"/>
</dbReference>
<evidence type="ECO:0000313" key="9">
    <source>
        <dbReference type="EMBL" id="KAJ8339916.1"/>
    </source>
</evidence>
<proteinExistence type="inferred from homology"/>
<sequence length="304" mass="33463">MQSPVAVLLLIFCLGLSHASVHKRAEIRSRRMVGGVLAKRVPWQALLYYGESVLQGGLGGGALVSDRWILTSGRNLFLNDTQGPAKGKPTGTFKVYVGLTDRNLVEPSNEVEVEKMVVHPCFQKSSNWDHNLALIKLKEPVTFSESVMPIPLPEAGQHLEEKVGTWGILAGWGWGIHFTFADRLKYMVVPVVSQELCQAEYVQTNLTVHNTPRVDNRTFCGGASAYDENACFGDEGGALAVLDPANNKVYAAGILSYDKSCRAKKYTVYTKLSAYMPWINSVMRGDSEKYSALRATVMSELTSK</sequence>
<keyword evidence="4" id="KW-1015">Disulfide bond</keyword>
<evidence type="ECO:0000259" key="8">
    <source>
        <dbReference type="PROSITE" id="PS50240"/>
    </source>
</evidence>
<dbReference type="CDD" id="cd00190">
    <property type="entry name" value="Tryp_SPc"/>
    <property type="match status" value="1"/>
</dbReference>
<dbReference type="Gene3D" id="2.40.10.10">
    <property type="entry name" value="Trypsin-like serine proteases"/>
    <property type="match status" value="2"/>
</dbReference>
<dbReference type="InterPro" id="IPR043504">
    <property type="entry name" value="Peptidase_S1_PA_chymotrypsin"/>
</dbReference>
<feature type="chain" id="PRO_5040230998" description="Peptidase S1 domain-containing protein" evidence="7">
    <location>
        <begin position="20"/>
        <end position="304"/>
    </location>
</feature>
<dbReference type="GO" id="GO:0004252">
    <property type="term" value="F:serine-type endopeptidase activity"/>
    <property type="evidence" value="ECO:0007669"/>
    <property type="project" value="InterPro"/>
</dbReference>
<feature type="domain" description="Peptidase S1" evidence="8">
    <location>
        <begin position="32"/>
        <end position="284"/>
    </location>
</feature>
<keyword evidence="2" id="KW-0964">Secreted</keyword>
<keyword evidence="5" id="KW-0325">Glycoprotein</keyword>
<dbReference type="OrthoDB" id="6339452at2759"/>
<dbReference type="PROSITE" id="PS50240">
    <property type="entry name" value="TRYPSIN_DOM"/>
    <property type="match status" value="1"/>
</dbReference>
<dbReference type="Proteomes" id="UP001152622">
    <property type="component" value="Chromosome 16"/>
</dbReference>